<organism evidence="2 3">
    <name type="scientific">Paxillus involutus ATCC 200175</name>
    <dbReference type="NCBI Taxonomy" id="664439"/>
    <lineage>
        <taxon>Eukaryota</taxon>
        <taxon>Fungi</taxon>
        <taxon>Dikarya</taxon>
        <taxon>Basidiomycota</taxon>
        <taxon>Agaricomycotina</taxon>
        <taxon>Agaricomycetes</taxon>
        <taxon>Agaricomycetidae</taxon>
        <taxon>Boletales</taxon>
        <taxon>Paxilineae</taxon>
        <taxon>Paxillaceae</taxon>
        <taxon>Paxillus</taxon>
    </lineage>
</organism>
<dbReference type="HOGENOM" id="CLU_000680_30_6_1"/>
<proteinExistence type="predicted"/>
<reference evidence="3" key="2">
    <citation type="submission" date="2015-01" db="EMBL/GenBank/DDBJ databases">
        <title>Evolutionary Origins and Diversification of the Mycorrhizal Mutualists.</title>
        <authorList>
            <consortium name="DOE Joint Genome Institute"/>
            <consortium name="Mycorrhizal Genomics Consortium"/>
            <person name="Kohler A."/>
            <person name="Kuo A."/>
            <person name="Nagy L.G."/>
            <person name="Floudas D."/>
            <person name="Copeland A."/>
            <person name="Barry K.W."/>
            <person name="Cichocki N."/>
            <person name="Veneault-Fourrey C."/>
            <person name="LaButti K."/>
            <person name="Lindquist E.A."/>
            <person name="Lipzen A."/>
            <person name="Lundell T."/>
            <person name="Morin E."/>
            <person name="Murat C."/>
            <person name="Riley R."/>
            <person name="Ohm R."/>
            <person name="Sun H."/>
            <person name="Tunlid A."/>
            <person name="Henrissat B."/>
            <person name="Grigoriev I.V."/>
            <person name="Hibbett D.S."/>
            <person name="Martin F."/>
        </authorList>
    </citation>
    <scope>NUCLEOTIDE SEQUENCE [LARGE SCALE GENOMIC DNA]</scope>
    <source>
        <strain evidence="3">ATCC 200175</strain>
    </source>
</reference>
<dbReference type="CDD" id="cd09276">
    <property type="entry name" value="Rnase_HI_RT_non_LTR"/>
    <property type="match status" value="1"/>
</dbReference>
<evidence type="ECO:0000256" key="1">
    <source>
        <dbReference type="SAM" id="MobiDB-lite"/>
    </source>
</evidence>
<reference evidence="2 3" key="1">
    <citation type="submission" date="2014-06" db="EMBL/GenBank/DDBJ databases">
        <authorList>
            <consortium name="DOE Joint Genome Institute"/>
            <person name="Kuo A."/>
            <person name="Kohler A."/>
            <person name="Nagy L.G."/>
            <person name="Floudas D."/>
            <person name="Copeland A."/>
            <person name="Barry K.W."/>
            <person name="Cichocki N."/>
            <person name="Veneault-Fourrey C."/>
            <person name="LaButti K."/>
            <person name="Lindquist E.A."/>
            <person name="Lipzen A."/>
            <person name="Lundell T."/>
            <person name="Morin E."/>
            <person name="Murat C."/>
            <person name="Sun H."/>
            <person name="Tunlid A."/>
            <person name="Henrissat B."/>
            <person name="Grigoriev I.V."/>
            <person name="Hibbett D.S."/>
            <person name="Martin F."/>
            <person name="Nordberg H.P."/>
            <person name="Cantor M.N."/>
            <person name="Hua S.X."/>
        </authorList>
    </citation>
    <scope>NUCLEOTIDE SEQUENCE [LARGE SCALE GENOMIC DNA]</scope>
    <source>
        <strain evidence="2 3">ATCC 200175</strain>
    </source>
</reference>
<feature type="non-terminal residue" evidence="2">
    <location>
        <position position="1"/>
    </location>
</feature>
<gene>
    <name evidence="2" type="ORF">PAXINDRAFT_53669</name>
</gene>
<feature type="region of interest" description="Disordered" evidence="1">
    <location>
        <begin position="84"/>
        <end position="105"/>
    </location>
</feature>
<dbReference type="InterPro" id="IPR036397">
    <property type="entry name" value="RNaseH_sf"/>
</dbReference>
<dbReference type="Gene3D" id="3.30.420.10">
    <property type="entry name" value="Ribonuclease H-like superfamily/Ribonuclease H"/>
    <property type="match status" value="1"/>
</dbReference>
<evidence type="ECO:0000313" key="3">
    <source>
        <dbReference type="Proteomes" id="UP000053647"/>
    </source>
</evidence>
<feature type="non-terminal residue" evidence="2">
    <location>
        <position position="138"/>
    </location>
</feature>
<dbReference type="EMBL" id="KN819491">
    <property type="protein sequence ID" value="KIJ09201.1"/>
    <property type="molecule type" value="Genomic_DNA"/>
</dbReference>
<dbReference type="GO" id="GO:0003676">
    <property type="term" value="F:nucleic acid binding"/>
    <property type="evidence" value="ECO:0007669"/>
    <property type="project" value="InterPro"/>
</dbReference>
<protein>
    <recommendedName>
        <fullName evidence="4">RNase H type-1 domain-containing protein</fullName>
    </recommendedName>
</protein>
<keyword evidence="3" id="KW-1185">Reference proteome</keyword>
<accession>A0A0C9TPY6</accession>
<name>A0A0C9TPY6_PAXIN</name>
<dbReference type="SUPFAM" id="SSF53098">
    <property type="entry name" value="Ribonuclease H-like"/>
    <property type="match status" value="1"/>
</dbReference>
<dbReference type="OrthoDB" id="3265515at2759"/>
<dbReference type="Proteomes" id="UP000053647">
    <property type="component" value="Unassembled WGS sequence"/>
</dbReference>
<sequence length="138" mass="15237">TVYEAEVIGLTLAVKLLASKRDPSFPVSIYVNNQAVIQSGENPSAKPGHYILDHFRRLVRTMKKKYGSPMFNLTVRWISGHNSVQGNESANKEAKLAAGNPSNNSPVRKLPLFLHKGVLPSSISALKQAQKNQSKARW</sequence>
<evidence type="ECO:0000313" key="2">
    <source>
        <dbReference type="EMBL" id="KIJ09201.1"/>
    </source>
</evidence>
<evidence type="ECO:0008006" key="4">
    <source>
        <dbReference type="Google" id="ProtNLM"/>
    </source>
</evidence>
<dbReference type="InterPro" id="IPR012337">
    <property type="entry name" value="RNaseH-like_sf"/>
</dbReference>
<dbReference type="AlphaFoldDB" id="A0A0C9TPY6"/>